<proteinExistence type="predicted"/>
<feature type="transmembrane region" description="Helical" evidence="5">
    <location>
        <begin position="61"/>
        <end position="80"/>
    </location>
</feature>
<feature type="transmembrane region" description="Helical" evidence="5">
    <location>
        <begin position="214"/>
        <end position="231"/>
    </location>
</feature>
<dbReference type="EMBL" id="GL377303">
    <property type="protein sequence ID" value="EFJ01427.1"/>
    <property type="molecule type" value="Genomic_DNA"/>
</dbReference>
<sequence>MQTSKPVIVSGSFIPAIPQIAKDLETGANTVSLAISVTLLSESFGSLVASSYSTFYGRRPVYLAAIPVLCAGSLGVALSSTINQLLVWRSIQALGMSPGFSVGAGVVGDLSSAEHRGLAIGVFLGIALLGPLLAPVAEGYVAHYWSWRNMQFCMAGASALTLLLFLLVFPETSHPESTGAWKARQAAESKGSKPLNFVFINVLRPLGLLRSPNVLIIYIALLVPISSTIGTRYGLNAFLVGLCMLPSGLGNIIGAPLAGRLSDRALTEGHGETLHPEDRLRAALVGAGILVPLSALGAGLTVRFVSGTLGLAMNMICLFMNGIGVSGAPNCGHWSHAISSAGQAATLFIILGPDVDPLYRWNSR</sequence>
<feature type="transmembrane region" description="Helical" evidence="5">
    <location>
        <begin position="86"/>
        <end position="106"/>
    </location>
</feature>
<feature type="domain" description="Major facilitator superfamily (MFS) profile" evidence="6">
    <location>
        <begin position="1"/>
        <end position="364"/>
    </location>
</feature>
<dbReference type="Gene3D" id="1.20.1720.10">
    <property type="entry name" value="Multidrug resistance protein D"/>
    <property type="match status" value="1"/>
</dbReference>
<dbReference type="Pfam" id="PF07690">
    <property type="entry name" value="MFS_1"/>
    <property type="match status" value="1"/>
</dbReference>
<protein>
    <recommendedName>
        <fullName evidence="6">Major facilitator superfamily (MFS) profile domain-containing protein</fullName>
    </recommendedName>
</protein>
<dbReference type="RefSeq" id="XP_003036329.1">
    <property type="nucleotide sequence ID" value="XM_003036283.1"/>
</dbReference>
<organism evidence="8">
    <name type="scientific">Schizophyllum commune (strain H4-8 / FGSC 9210)</name>
    <name type="common">Split gill fungus</name>
    <dbReference type="NCBI Taxonomy" id="578458"/>
    <lineage>
        <taxon>Eukaryota</taxon>
        <taxon>Fungi</taxon>
        <taxon>Dikarya</taxon>
        <taxon>Basidiomycota</taxon>
        <taxon>Agaricomycotina</taxon>
        <taxon>Agaricomycetes</taxon>
        <taxon>Agaricomycetidae</taxon>
        <taxon>Agaricales</taxon>
        <taxon>Schizophyllaceae</taxon>
        <taxon>Schizophyllum</taxon>
    </lineage>
</organism>
<dbReference type="PANTHER" id="PTHR23502">
    <property type="entry name" value="MAJOR FACILITATOR SUPERFAMILY"/>
    <property type="match status" value="1"/>
</dbReference>
<dbReference type="GO" id="GO:0022857">
    <property type="term" value="F:transmembrane transporter activity"/>
    <property type="evidence" value="ECO:0007669"/>
    <property type="project" value="InterPro"/>
</dbReference>
<feature type="transmembrane region" description="Helical" evidence="5">
    <location>
        <begin position="149"/>
        <end position="169"/>
    </location>
</feature>
<feature type="transmembrane region" description="Helical" evidence="5">
    <location>
        <begin position="118"/>
        <end position="137"/>
    </location>
</feature>
<dbReference type="VEuPathDB" id="FungiDB:SCHCODRAFT_051115"/>
<dbReference type="GeneID" id="9594934"/>
<evidence type="ECO:0000313" key="7">
    <source>
        <dbReference type="EMBL" id="EFJ01427.1"/>
    </source>
</evidence>
<dbReference type="InterPro" id="IPR036259">
    <property type="entry name" value="MFS_trans_sf"/>
</dbReference>
<dbReference type="InterPro" id="IPR011701">
    <property type="entry name" value="MFS"/>
</dbReference>
<evidence type="ECO:0000259" key="6">
    <source>
        <dbReference type="PROSITE" id="PS50850"/>
    </source>
</evidence>
<accession>D8PUK8</accession>
<comment type="subcellular location">
    <subcellularLocation>
        <location evidence="1">Membrane</location>
        <topology evidence="1">Multi-pass membrane protein</topology>
    </subcellularLocation>
</comment>
<dbReference type="SUPFAM" id="SSF103473">
    <property type="entry name" value="MFS general substrate transporter"/>
    <property type="match status" value="1"/>
</dbReference>
<evidence type="ECO:0000256" key="5">
    <source>
        <dbReference type="SAM" id="Phobius"/>
    </source>
</evidence>
<evidence type="ECO:0000256" key="2">
    <source>
        <dbReference type="ARBA" id="ARBA00022692"/>
    </source>
</evidence>
<dbReference type="OrthoDB" id="3066029at2759"/>
<keyword evidence="2 5" id="KW-0812">Transmembrane</keyword>
<dbReference type="InterPro" id="IPR020846">
    <property type="entry name" value="MFS_dom"/>
</dbReference>
<dbReference type="eggNOG" id="KOG0255">
    <property type="taxonomic scope" value="Eukaryota"/>
</dbReference>
<dbReference type="Proteomes" id="UP000007431">
    <property type="component" value="Unassembled WGS sequence"/>
</dbReference>
<keyword evidence="4 5" id="KW-0472">Membrane</keyword>
<dbReference type="InParanoid" id="D8PUK8"/>
<feature type="transmembrane region" description="Helical" evidence="5">
    <location>
        <begin position="237"/>
        <end position="259"/>
    </location>
</feature>
<dbReference type="OMA" id="PLWRKCI"/>
<evidence type="ECO:0000256" key="3">
    <source>
        <dbReference type="ARBA" id="ARBA00022989"/>
    </source>
</evidence>
<dbReference type="PANTHER" id="PTHR23502:SF64">
    <property type="entry name" value="TRANSPORTER, PUTATIVE (AFU_ORTHOLOGUE AFUA_3G11760)-RELATED"/>
    <property type="match status" value="1"/>
</dbReference>
<keyword evidence="8" id="KW-1185">Reference proteome</keyword>
<dbReference type="KEGG" id="scm:SCHCO_051115"/>
<reference evidence="7 8" key="1">
    <citation type="journal article" date="2010" name="Nat. Biotechnol.">
        <title>Genome sequence of the model mushroom Schizophyllum commune.</title>
        <authorList>
            <person name="Ohm R.A."/>
            <person name="de Jong J.F."/>
            <person name="Lugones L.G."/>
            <person name="Aerts A."/>
            <person name="Kothe E."/>
            <person name="Stajich J.E."/>
            <person name="de Vries R.P."/>
            <person name="Record E."/>
            <person name="Levasseur A."/>
            <person name="Baker S.E."/>
            <person name="Bartholomew K.A."/>
            <person name="Coutinho P.M."/>
            <person name="Erdmann S."/>
            <person name="Fowler T.J."/>
            <person name="Gathman A.C."/>
            <person name="Lombard V."/>
            <person name="Henrissat B."/>
            <person name="Knabe N."/>
            <person name="Kuees U."/>
            <person name="Lilly W.W."/>
            <person name="Lindquist E."/>
            <person name="Lucas S."/>
            <person name="Magnuson J.K."/>
            <person name="Piumi F."/>
            <person name="Raudaskoski M."/>
            <person name="Salamov A."/>
            <person name="Schmutz J."/>
            <person name="Schwarze F.W.M.R."/>
            <person name="vanKuyk P.A."/>
            <person name="Horton J.S."/>
            <person name="Grigoriev I.V."/>
            <person name="Woesten H.A.B."/>
        </authorList>
    </citation>
    <scope>NUCLEOTIDE SEQUENCE [LARGE SCALE GENOMIC DNA]</scope>
    <source>
        <strain evidence="8">H4-8 / FGSC 9210</strain>
    </source>
</reference>
<keyword evidence="3 5" id="KW-1133">Transmembrane helix</keyword>
<dbReference type="GO" id="GO:0005886">
    <property type="term" value="C:plasma membrane"/>
    <property type="evidence" value="ECO:0007669"/>
    <property type="project" value="TreeGrafter"/>
</dbReference>
<dbReference type="AlphaFoldDB" id="D8PUK8"/>
<evidence type="ECO:0000256" key="1">
    <source>
        <dbReference type="ARBA" id="ARBA00004141"/>
    </source>
</evidence>
<dbReference type="HOGENOM" id="CLU_008455_8_0_1"/>
<evidence type="ECO:0000256" key="4">
    <source>
        <dbReference type="ARBA" id="ARBA00023136"/>
    </source>
</evidence>
<evidence type="ECO:0000313" key="8">
    <source>
        <dbReference type="Proteomes" id="UP000007431"/>
    </source>
</evidence>
<gene>
    <name evidence="7" type="ORF">SCHCODRAFT_51115</name>
</gene>
<feature type="transmembrane region" description="Helical" evidence="5">
    <location>
        <begin position="280"/>
        <end position="298"/>
    </location>
</feature>
<dbReference type="PROSITE" id="PS50850">
    <property type="entry name" value="MFS"/>
    <property type="match status" value="1"/>
</dbReference>
<name>D8PUK8_SCHCM</name>